<dbReference type="EMBL" id="OZ034822">
    <property type="protein sequence ID" value="CAL1413001.1"/>
    <property type="molecule type" value="Genomic_DNA"/>
</dbReference>
<protein>
    <submittedName>
        <fullName evidence="2">Uncharacterized protein</fullName>
    </submittedName>
</protein>
<feature type="region of interest" description="Disordered" evidence="1">
    <location>
        <begin position="27"/>
        <end position="49"/>
    </location>
</feature>
<proteinExistence type="predicted"/>
<dbReference type="AlphaFoldDB" id="A0AAV2GQD7"/>
<evidence type="ECO:0000313" key="2">
    <source>
        <dbReference type="EMBL" id="CAL1413001.1"/>
    </source>
</evidence>
<organism evidence="2 3">
    <name type="scientific">Linum trigynum</name>
    <dbReference type="NCBI Taxonomy" id="586398"/>
    <lineage>
        <taxon>Eukaryota</taxon>
        <taxon>Viridiplantae</taxon>
        <taxon>Streptophyta</taxon>
        <taxon>Embryophyta</taxon>
        <taxon>Tracheophyta</taxon>
        <taxon>Spermatophyta</taxon>
        <taxon>Magnoliopsida</taxon>
        <taxon>eudicotyledons</taxon>
        <taxon>Gunneridae</taxon>
        <taxon>Pentapetalae</taxon>
        <taxon>rosids</taxon>
        <taxon>fabids</taxon>
        <taxon>Malpighiales</taxon>
        <taxon>Linaceae</taxon>
        <taxon>Linum</taxon>
    </lineage>
</organism>
<keyword evidence="3" id="KW-1185">Reference proteome</keyword>
<feature type="compositionally biased region" description="Polar residues" evidence="1">
    <location>
        <begin position="33"/>
        <end position="49"/>
    </location>
</feature>
<evidence type="ECO:0000256" key="1">
    <source>
        <dbReference type="SAM" id="MobiDB-lite"/>
    </source>
</evidence>
<name>A0AAV2GQD7_9ROSI</name>
<gene>
    <name evidence="2" type="ORF">LTRI10_LOCUS52256</name>
</gene>
<accession>A0AAV2GQD7</accession>
<evidence type="ECO:0000313" key="3">
    <source>
        <dbReference type="Proteomes" id="UP001497516"/>
    </source>
</evidence>
<sequence length="74" mass="8040">MLLPMNDLDLRLTPTLSPKVVLLCKPDLRRPGTPSTNSEESATTCFESSATGAWGGGRDQYGGDEEKKLLNLFV</sequence>
<dbReference type="Proteomes" id="UP001497516">
    <property type="component" value="Chromosome 9"/>
</dbReference>
<reference evidence="2 3" key="1">
    <citation type="submission" date="2024-04" db="EMBL/GenBank/DDBJ databases">
        <authorList>
            <person name="Fracassetti M."/>
        </authorList>
    </citation>
    <scope>NUCLEOTIDE SEQUENCE [LARGE SCALE GENOMIC DNA]</scope>
</reference>